<dbReference type="OrthoDB" id="3231855at2759"/>
<evidence type="ECO:0000256" key="6">
    <source>
        <dbReference type="ARBA" id="ARBA00022892"/>
    </source>
</evidence>
<dbReference type="GO" id="GO:0005789">
    <property type="term" value="C:endoplasmic reticulum membrane"/>
    <property type="evidence" value="ECO:0007669"/>
    <property type="project" value="UniProtKB-SubCell"/>
</dbReference>
<evidence type="ECO:0000256" key="9">
    <source>
        <dbReference type="ARBA" id="ARBA00023136"/>
    </source>
</evidence>
<evidence type="ECO:0000256" key="11">
    <source>
        <dbReference type="SAM" id="MobiDB-lite"/>
    </source>
</evidence>
<accession>A0A9P7T0G6</accession>
<keyword evidence="9 12" id="KW-0472">Membrane</keyword>
<feature type="transmembrane region" description="Helical" evidence="12">
    <location>
        <begin position="311"/>
        <end position="334"/>
    </location>
</feature>
<evidence type="ECO:0000313" key="14">
    <source>
        <dbReference type="Proteomes" id="UP000748025"/>
    </source>
</evidence>
<feature type="region of interest" description="Disordered" evidence="11">
    <location>
        <begin position="137"/>
        <end position="227"/>
    </location>
</feature>
<keyword evidence="6" id="KW-0931">ER-Golgi transport</keyword>
<evidence type="ECO:0000256" key="3">
    <source>
        <dbReference type="ARBA" id="ARBA00022448"/>
    </source>
</evidence>
<proteinExistence type="inferred from homology"/>
<evidence type="ECO:0008006" key="15">
    <source>
        <dbReference type="Google" id="ProtNLM"/>
    </source>
</evidence>
<dbReference type="PANTHER" id="PTHR13050">
    <property type="entry name" value="USE1-LIKE PROTEIN"/>
    <property type="match status" value="1"/>
</dbReference>
<keyword evidence="10" id="KW-0175">Coiled coil</keyword>
<evidence type="ECO:0000256" key="7">
    <source>
        <dbReference type="ARBA" id="ARBA00022927"/>
    </source>
</evidence>
<feature type="coiled-coil region" evidence="10">
    <location>
        <begin position="54"/>
        <end position="122"/>
    </location>
</feature>
<keyword evidence="7" id="KW-0653">Protein transport</keyword>
<dbReference type="Proteomes" id="UP000748025">
    <property type="component" value="Unassembled WGS sequence"/>
</dbReference>
<dbReference type="GO" id="GO:0006890">
    <property type="term" value="P:retrograde vesicle-mediated transport, Golgi to endoplasmic reticulum"/>
    <property type="evidence" value="ECO:0007669"/>
    <property type="project" value="TreeGrafter"/>
</dbReference>
<feature type="compositionally biased region" description="Low complexity" evidence="11">
    <location>
        <begin position="197"/>
        <end position="217"/>
    </location>
</feature>
<evidence type="ECO:0000256" key="8">
    <source>
        <dbReference type="ARBA" id="ARBA00022989"/>
    </source>
</evidence>
<dbReference type="PANTHER" id="PTHR13050:SF7">
    <property type="entry name" value="VESICLE TRANSPORT PROTEIN USE1"/>
    <property type="match status" value="1"/>
</dbReference>
<evidence type="ECO:0000256" key="10">
    <source>
        <dbReference type="SAM" id="Coils"/>
    </source>
</evidence>
<evidence type="ECO:0000313" key="13">
    <source>
        <dbReference type="EMBL" id="KAG6016394.1"/>
    </source>
</evidence>
<comment type="similarity">
    <text evidence="2">Belongs to the USE1 family.</text>
</comment>
<protein>
    <recommendedName>
        <fullName evidence="15">Synaptobrevin</fullName>
    </recommendedName>
</protein>
<name>A0A9P7T0G6_9HYPO</name>
<keyword evidence="3" id="KW-0813">Transport</keyword>
<keyword evidence="5" id="KW-0256">Endoplasmic reticulum</keyword>
<evidence type="ECO:0000256" key="1">
    <source>
        <dbReference type="ARBA" id="ARBA00004163"/>
    </source>
</evidence>
<evidence type="ECO:0000256" key="2">
    <source>
        <dbReference type="ARBA" id="ARBA00007891"/>
    </source>
</evidence>
<comment type="subcellular location">
    <subcellularLocation>
        <location evidence="1">Endoplasmic reticulum membrane</location>
        <topology evidence="1">Single-pass type IV membrane protein</topology>
    </subcellularLocation>
</comment>
<dbReference type="GO" id="GO:0005484">
    <property type="term" value="F:SNAP receptor activity"/>
    <property type="evidence" value="ECO:0007669"/>
    <property type="project" value="TreeGrafter"/>
</dbReference>
<dbReference type="InterPro" id="IPR019150">
    <property type="entry name" value="Vesicle_transport_protein_Use1"/>
</dbReference>
<evidence type="ECO:0000256" key="5">
    <source>
        <dbReference type="ARBA" id="ARBA00022824"/>
    </source>
</evidence>
<keyword evidence="8 12" id="KW-1133">Transmembrane helix</keyword>
<reference evidence="13" key="1">
    <citation type="journal article" date="2020" name="bioRxiv">
        <title>Whole genome comparisons of ergot fungi reveals the divergence and evolution of species within the genus Claviceps are the result of varying mechanisms driving genome evolution and host range expansion.</title>
        <authorList>
            <person name="Wyka S.A."/>
            <person name="Mondo S.J."/>
            <person name="Liu M."/>
            <person name="Dettman J."/>
            <person name="Nalam V."/>
            <person name="Broders K.D."/>
        </authorList>
    </citation>
    <scope>NUCLEOTIDE SEQUENCE</scope>
    <source>
        <strain evidence="13">CCC 602</strain>
    </source>
</reference>
<keyword evidence="14" id="KW-1185">Reference proteome</keyword>
<sequence length="340" mass="37296">MGRVSQASVMSEMSASSSDVTLADLTQLLLRLQQNVLHATPERERRLRSSEYERAKVESNLDHARSVLTKLEQDALHIKAPKKRAETQELLNLNRDRLETLLDRLQDLRQIANDEMDSSDEEDLLAGIVQTPSESIKSLCSDAGDGPHIIDTPSQSVSREPTPTHESSRSSQASLMAATPPSLPPTQTTQELRSRSSAHVTTSAPTATASHSTARAALFASRRGPAETQTSTVTAEAILDQQSAEHNLLSESILKMASALKASSQKFSTTLDADKTLLEKAGEGIAKTEQSMEKARGKMGALRRMTEGKGWWGRMMLFAWVYGLMVGLLLLVFLMPKLRF</sequence>
<dbReference type="GO" id="GO:0031201">
    <property type="term" value="C:SNARE complex"/>
    <property type="evidence" value="ECO:0007669"/>
    <property type="project" value="TreeGrafter"/>
</dbReference>
<evidence type="ECO:0000256" key="4">
    <source>
        <dbReference type="ARBA" id="ARBA00022692"/>
    </source>
</evidence>
<gene>
    <name evidence="13" type="ORF">E4U43_003710</name>
</gene>
<keyword evidence="4 12" id="KW-0812">Transmembrane</keyword>
<feature type="compositionally biased region" description="Polar residues" evidence="11">
    <location>
        <begin position="152"/>
        <end position="161"/>
    </location>
</feature>
<organism evidence="13 14">
    <name type="scientific">Claviceps pusilla</name>
    <dbReference type="NCBI Taxonomy" id="123648"/>
    <lineage>
        <taxon>Eukaryota</taxon>
        <taxon>Fungi</taxon>
        <taxon>Dikarya</taxon>
        <taxon>Ascomycota</taxon>
        <taxon>Pezizomycotina</taxon>
        <taxon>Sordariomycetes</taxon>
        <taxon>Hypocreomycetidae</taxon>
        <taxon>Hypocreales</taxon>
        <taxon>Clavicipitaceae</taxon>
        <taxon>Claviceps</taxon>
    </lineage>
</organism>
<dbReference type="EMBL" id="SRPW01000247">
    <property type="protein sequence ID" value="KAG6016394.1"/>
    <property type="molecule type" value="Genomic_DNA"/>
</dbReference>
<evidence type="ECO:0000256" key="12">
    <source>
        <dbReference type="SAM" id="Phobius"/>
    </source>
</evidence>
<dbReference type="AlphaFoldDB" id="A0A9P7T0G6"/>
<dbReference type="GO" id="GO:0015031">
    <property type="term" value="P:protein transport"/>
    <property type="evidence" value="ECO:0007669"/>
    <property type="project" value="UniProtKB-KW"/>
</dbReference>
<comment type="caution">
    <text evidence="13">The sequence shown here is derived from an EMBL/GenBank/DDBJ whole genome shotgun (WGS) entry which is preliminary data.</text>
</comment>